<keyword evidence="2" id="KW-1133">Transmembrane helix</keyword>
<accession>A0ABN2REE8</accession>
<comment type="caution">
    <text evidence="3">The sequence shown here is derived from an EMBL/GenBank/DDBJ whole genome shotgun (WGS) entry which is preliminary data.</text>
</comment>
<evidence type="ECO:0008006" key="5">
    <source>
        <dbReference type="Google" id="ProtNLM"/>
    </source>
</evidence>
<protein>
    <recommendedName>
        <fullName evidence="5">Collagen-like protein</fullName>
    </recommendedName>
</protein>
<feature type="region of interest" description="Disordered" evidence="1">
    <location>
        <begin position="59"/>
        <end position="82"/>
    </location>
</feature>
<evidence type="ECO:0000313" key="3">
    <source>
        <dbReference type="EMBL" id="GAA1967649.1"/>
    </source>
</evidence>
<name>A0ABN2REE8_9MICO</name>
<organism evidence="3 4">
    <name type="scientific">Microbacterium deminutum</name>
    <dbReference type="NCBI Taxonomy" id="344164"/>
    <lineage>
        <taxon>Bacteria</taxon>
        <taxon>Bacillati</taxon>
        <taxon>Actinomycetota</taxon>
        <taxon>Actinomycetes</taxon>
        <taxon>Micrococcales</taxon>
        <taxon>Microbacteriaceae</taxon>
        <taxon>Microbacterium</taxon>
    </lineage>
</organism>
<dbReference type="Gene3D" id="1.20.5.320">
    <property type="entry name" value="6-Phosphogluconate Dehydrogenase, domain 3"/>
    <property type="match status" value="1"/>
</dbReference>
<gene>
    <name evidence="3" type="ORF">GCM10009776_33360</name>
</gene>
<keyword evidence="4" id="KW-1185">Reference proteome</keyword>
<dbReference type="RefSeq" id="WP_344096809.1">
    <property type="nucleotide sequence ID" value="NZ_BAAAOG010000009.1"/>
</dbReference>
<feature type="compositionally biased region" description="Low complexity" evidence="1">
    <location>
        <begin position="1"/>
        <end position="16"/>
    </location>
</feature>
<feature type="transmembrane region" description="Helical" evidence="2">
    <location>
        <begin position="29"/>
        <end position="52"/>
    </location>
</feature>
<reference evidence="3 4" key="1">
    <citation type="journal article" date="2019" name="Int. J. Syst. Evol. Microbiol.">
        <title>The Global Catalogue of Microorganisms (GCM) 10K type strain sequencing project: providing services to taxonomists for standard genome sequencing and annotation.</title>
        <authorList>
            <consortium name="The Broad Institute Genomics Platform"/>
            <consortium name="The Broad Institute Genome Sequencing Center for Infectious Disease"/>
            <person name="Wu L."/>
            <person name="Ma J."/>
        </authorList>
    </citation>
    <scope>NUCLEOTIDE SEQUENCE [LARGE SCALE GENOMIC DNA]</scope>
    <source>
        <strain evidence="3 4">JCM 14901</strain>
    </source>
</reference>
<keyword evidence="2" id="KW-0812">Transmembrane</keyword>
<feature type="region of interest" description="Disordered" evidence="1">
    <location>
        <begin position="1"/>
        <end position="21"/>
    </location>
</feature>
<proteinExistence type="predicted"/>
<feature type="compositionally biased region" description="Low complexity" evidence="1">
    <location>
        <begin position="59"/>
        <end position="76"/>
    </location>
</feature>
<dbReference type="Proteomes" id="UP001499933">
    <property type="component" value="Unassembled WGS sequence"/>
</dbReference>
<dbReference type="EMBL" id="BAAAOG010000009">
    <property type="protein sequence ID" value="GAA1967649.1"/>
    <property type="molecule type" value="Genomic_DNA"/>
</dbReference>
<keyword evidence="2" id="KW-0472">Membrane</keyword>
<evidence type="ECO:0000256" key="1">
    <source>
        <dbReference type="SAM" id="MobiDB-lite"/>
    </source>
</evidence>
<feature type="region of interest" description="Disordered" evidence="1">
    <location>
        <begin position="144"/>
        <end position="168"/>
    </location>
</feature>
<evidence type="ECO:0000256" key="2">
    <source>
        <dbReference type="SAM" id="Phobius"/>
    </source>
</evidence>
<evidence type="ECO:0000313" key="4">
    <source>
        <dbReference type="Proteomes" id="UP001499933"/>
    </source>
</evidence>
<sequence length="228" mass="22999">MSDGQTTPNPTAAPAAPEAPPPAGVSRAALIWIGVGVVVLSFVAAFLGSWLARSVDTAAEPQPAPTSSATPTTTPSETPPPDYQAIVEDLLPAGSAVRAGTGAPQSGKGYKGDVYIDRSNADVYVFEDDWVWVGNIKANAAENLTGEQGPAGTPGAPGAPGAPGTAGTQVLLGVGAPDDQTCQTDGDVYIDTAVNQYYQCESGTWTLFGPTAEQLPAPTPTDDSGSNG</sequence>